<name>A0A0E0PG98_ORYRU</name>
<accession>A0A0E0PG98</accession>
<reference evidence="2" key="2">
    <citation type="submission" date="2015-06" db="UniProtKB">
        <authorList>
            <consortium name="EnsemblPlants"/>
        </authorList>
    </citation>
    <scope>IDENTIFICATION</scope>
</reference>
<organism evidence="2 3">
    <name type="scientific">Oryza rufipogon</name>
    <name type="common">Brownbeard rice</name>
    <name type="synonym">Asian wild rice</name>
    <dbReference type="NCBI Taxonomy" id="4529"/>
    <lineage>
        <taxon>Eukaryota</taxon>
        <taxon>Viridiplantae</taxon>
        <taxon>Streptophyta</taxon>
        <taxon>Embryophyta</taxon>
        <taxon>Tracheophyta</taxon>
        <taxon>Spermatophyta</taxon>
        <taxon>Magnoliopsida</taxon>
        <taxon>Liliopsida</taxon>
        <taxon>Poales</taxon>
        <taxon>Poaceae</taxon>
        <taxon>BOP clade</taxon>
        <taxon>Oryzoideae</taxon>
        <taxon>Oryzeae</taxon>
        <taxon>Oryzinae</taxon>
        <taxon>Oryza</taxon>
    </lineage>
</organism>
<dbReference type="OMA" id="EYTPTAC"/>
<proteinExistence type="predicted"/>
<evidence type="ECO:0000256" key="1">
    <source>
        <dbReference type="SAM" id="MobiDB-lite"/>
    </source>
</evidence>
<reference evidence="3" key="1">
    <citation type="submission" date="2013-06" db="EMBL/GenBank/DDBJ databases">
        <authorList>
            <person name="Zhao Q."/>
        </authorList>
    </citation>
    <scope>NUCLEOTIDE SEQUENCE</scope>
    <source>
        <strain evidence="3">cv. W1943</strain>
    </source>
</reference>
<dbReference type="EnsemblPlants" id="ORUFI04G32680.1">
    <property type="protein sequence ID" value="ORUFI04G32680.1"/>
    <property type="gene ID" value="ORUFI04G32680"/>
</dbReference>
<dbReference type="Gramene" id="ORUFI04G32680.1">
    <property type="protein sequence ID" value="ORUFI04G32680.1"/>
    <property type="gene ID" value="ORUFI04G32680"/>
</dbReference>
<feature type="compositionally biased region" description="Basic and acidic residues" evidence="1">
    <location>
        <begin position="39"/>
        <end position="57"/>
    </location>
</feature>
<dbReference type="HOGENOM" id="CLU_1221392_0_0_1"/>
<feature type="compositionally biased region" description="Polar residues" evidence="1">
    <location>
        <begin position="93"/>
        <end position="107"/>
    </location>
</feature>
<evidence type="ECO:0000313" key="3">
    <source>
        <dbReference type="Proteomes" id="UP000008022"/>
    </source>
</evidence>
<keyword evidence="3" id="KW-1185">Reference proteome</keyword>
<evidence type="ECO:0000313" key="2">
    <source>
        <dbReference type="EnsemblPlants" id="ORUFI04G32680.1"/>
    </source>
</evidence>
<dbReference type="AlphaFoldDB" id="A0A0E0PG98"/>
<feature type="region of interest" description="Disordered" evidence="1">
    <location>
        <begin position="89"/>
        <end position="114"/>
    </location>
</feature>
<protein>
    <submittedName>
        <fullName evidence="2">Uncharacterized protein</fullName>
    </submittedName>
</protein>
<sequence>MVKPEQTHDSTSASHAPRRPRPSPSAASSTAEAPPPSRRRCDPRHPRPPTREEDVTPRHHRRGAASSPPSLRPLACPLIVTTAKEEYTPTACADSSPSFSSGLSATTTRKETPPPLLIPAAISSEASSPSGQGRRLVVANLPLTGSVAAGSSSGYIGRLQPGRECEELCCKILRKMSKNKSTVEPEKIFFLPAPALASSPQGEGMNNVRPSMVSFQDSLFLCDMLYC</sequence>
<feature type="region of interest" description="Disordered" evidence="1">
    <location>
        <begin position="1"/>
        <end position="73"/>
    </location>
</feature>
<dbReference type="Proteomes" id="UP000008022">
    <property type="component" value="Unassembled WGS sequence"/>
</dbReference>